<dbReference type="InterPro" id="IPR036047">
    <property type="entry name" value="F-box-like_dom_sf"/>
</dbReference>
<protein>
    <recommendedName>
        <fullName evidence="1">F-box domain-containing protein</fullName>
    </recommendedName>
</protein>
<accession>A0A5D2BPM6</accession>
<dbReference type="InterPro" id="IPR055357">
    <property type="entry name" value="LRR_At1g61320_AtMIF1"/>
</dbReference>
<evidence type="ECO:0000313" key="2">
    <source>
        <dbReference type="EMBL" id="TYG58400.1"/>
    </source>
</evidence>
<dbReference type="SUPFAM" id="SSF52047">
    <property type="entry name" value="RNI-like"/>
    <property type="match status" value="1"/>
</dbReference>
<dbReference type="SUPFAM" id="SSF81383">
    <property type="entry name" value="F-box domain"/>
    <property type="match status" value="1"/>
</dbReference>
<dbReference type="InterPro" id="IPR001810">
    <property type="entry name" value="F-box_dom"/>
</dbReference>
<dbReference type="AlphaFoldDB" id="A0A5D2BPM6"/>
<dbReference type="Proteomes" id="UP000323506">
    <property type="component" value="Chromosome D08"/>
</dbReference>
<dbReference type="InterPro" id="IPR053772">
    <property type="entry name" value="At1g61320/At1g61330-like"/>
</dbReference>
<evidence type="ECO:0000313" key="3">
    <source>
        <dbReference type="Proteomes" id="UP000323506"/>
    </source>
</evidence>
<organism evidence="2 3">
    <name type="scientific">Gossypium darwinii</name>
    <name type="common">Darwin's cotton</name>
    <name type="synonym">Gossypium barbadense var. darwinii</name>
    <dbReference type="NCBI Taxonomy" id="34276"/>
    <lineage>
        <taxon>Eukaryota</taxon>
        <taxon>Viridiplantae</taxon>
        <taxon>Streptophyta</taxon>
        <taxon>Embryophyta</taxon>
        <taxon>Tracheophyta</taxon>
        <taxon>Spermatophyta</taxon>
        <taxon>Magnoliopsida</taxon>
        <taxon>eudicotyledons</taxon>
        <taxon>Gunneridae</taxon>
        <taxon>Pentapetalae</taxon>
        <taxon>rosids</taxon>
        <taxon>malvids</taxon>
        <taxon>Malvales</taxon>
        <taxon>Malvaceae</taxon>
        <taxon>Malvoideae</taxon>
        <taxon>Gossypium</taxon>
    </lineage>
</organism>
<keyword evidence="3" id="KW-1185">Reference proteome</keyword>
<dbReference type="PANTHER" id="PTHR34145">
    <property type="entry name" value="OS02G0105600 PROTEIN"/>
    <property type="match status" value="1"/>
</dbReference>
<dbReference type="Pfam" id="PF00646">
    <property type="entry name" value="F-box"/>
    <property type="match status" value="1"/>
</dbReference>
<feature type="domain" description="F-box" evidence="1">
    <location>
        <begin position="38"/>
        <end position="71"/>
    </location>
</feature>
<sequence length="490" mass="56115">MEVVMDSSLRRLVNRRLEWLEMTKDQVSDWNVGTTRRRDRLSALPNTVLSRILFKMPMDSVVRTSILSKRWTDYSPITRCLDLLLSPQIIKFTAVGHVSERSNLDVLRWVNFALSKNVRQLTIGLMSVSLARRFFQLPDSLFSNRSKTLEHLVLSFVEFTPPRPGQPIAASVFSSLKLLVLIHCKLADATVDLCLRKCVLLEELVINMCEGLKNVNISGPNLRLISFKCLEDSDDGEFRSIRVDAPLVGNLVYSGDLTKFYLNNSSEPMNEAYTVHVRELIDQIRHVNTMILNFAVVEFVAKEYYTRGIPFQTFQNLTHVFWYGPLKSPNAVYNLVAFLGDCPPLIEIAVDFREESGAVFCQCISEGHVADEYEEGESSQRNPYEGGNLEKLEIAEVRCFSGFNGEMLLVRLLLEKAVNLRKLWLFWRLGDLSVMHDNVLQDITKFGYPQQLSDTIQEEANSIIATILDFRKGSPRARIKFGQEWRIESW</sequence>
<dbReference type="PROSITE" id="PS50181">
    <property type="entry name" value="FBOX"/>
    <property type="match status" value="1"/>
</dbReference>
<dbReference type="PANTHER" id="PTHR34145:SF28">
    <property type="entry name" value="F-BOX DOMAIN-CONTAINING PROTEIN"/>
    <property type="match status" value="1"/>
</dbReference>
<name>A0A5D2BPM6_GOSDA</name>
<dbReference type="Gene3D" id="3.80.10.10">
    <property type="entry name" value="Ribonuclease Inhibitor"/>
    <property type="match status" value="1"/>
</dbReference>
<evidence type="ECO:0000259" key="1">
    <source>
        <dbReference type="PROSITE" id="PS50181"/>
    </source>
</evidence>
<dbReference type="InterPro" id="IPR032675">
    <property type="entry name" value="LRR_dom_sf"/>
</dbReference>
<proteinExistence type="predicted"/>
<gene>
    <name evidence="2" type="ORF">ES288_D08G219300v1</name>
</gene>
<dbReference type="Pfam" id="PF23622">
    <property type="entry name" value="LRR_At1g61320_AtMIF1"/>
    <property type="match status" value="1"/>
</dbReference>
<reference evidence="2 3" key="1">
    <citation type="submission" date="2019-06" db="EMBL/GenBank/DDBJ databases">
        <title>WGS assembly of Gossypium darwinii.</title>
        <authorList>
            <person name="Chen Z.J."/>
            <person name="Sreedasyam A."/>
            <person name="Ando A."/>
            <person name="Song Q."/>
            <person name="De L."/>
            <person name="Hulse-Kemp A."/>
            <person name="Ding M."/>
            <person name="Ye W."/>
            <person name="Kirkbride R."/>
            <person name="Jenkins J."/>
            <person name="Plott C."/>
            <person name="Lovell J."/>
            <person name="Lin Y.-M."/>
            <person name="Vaughn R."/>
            <person name="Liu B."/>
            <person name="Li W."/>
            <person name="Simpson S."/>
            <person name="Scheffler B."/>
            <person name="Saski C."/>
            <person name="Grover C."/>
            <person name="Hu G."/>
            <person name="Conover J."/>
            <person name="Carlson J."/>
            <person name="Shu S."/>
            <person name="Boston L."/>
            <person name="Williams M."/>
            <person name="Peterson D."/>
            <person name="Mcgee K."/>
            <person name="Jones D."/>
            <person name="Wendel J."/>
            <person name="Stelly D."/>
            <person name="Grimwood J."/>
            <person name="Schmutz J."/>
        </authorList>
    </citation>
    <scope>NUCLEOTIDE SEQUENCE [LARGE SCALE GENOMIC DNA]</scope>
    <source>
        <strain evidence="2">1808015.09</strain>
    </source>
</reference>
<dbReference type="EMBL" id="CM017708">
    <property type="protein sequence ID" value="TYG58400.1"/>
    <property type="molecule type" value="Genomic_DNA"/>
</dbReference>